<keyword evidence="2" id="KW-1185">Reference proteome</keyword>
<dbReference type="EMBL" id="BMAW01089803">
    <property type="protein sequence ID" value="GFS41564.1"/>
    <property type="molecule type" value="Genomic_DNA"/>
</dbReference>
<name>A0A8X6MCS1_NEPPI</name>
<dbReference type="Proteomes" id="UP000887013">
    <property type="component" value="Unassembled WGS sequence"/>
</dbReference>
<organism evidence="1 2">
    <name type="scientific">Nephila pilipes</name>
    <name type="common">Giant wood spider</name>
    <name type="synonym">Nephila maculata</name>
    <dbReference type="NCBI Taxonomy" id="299642"/>
    <lineage>
        <taxon>Eukaryota</taxon>
        <taxon>Metazoa</taxon>
        <taxon>Ecdysozoa</taxon>
        <taxon>Arthropoda</taxon>
        <taxon>Chelicerata</taxon>
        <taxon>Arachnida</taxon>
        <taxon>Araneae</taxon>
        <taxon>Araneomorphae</taxon>
        <taxon>Entelegynae</taxon>
        <taxon>Araneoidea</taxon>
        <taxon>Nephilidae</taxon>
        <taxon>Nephila</taxon>
    </lineage>
</organism>
<dbReference type="AlphaFoldDB" id="A0A8X6MCS1"/>
<reference evidence="1" key="1">
    <citation type="submission" date="2020-08" db="EMBL/GenBank/DDBJ databases">
        <title>Multicomponent nature underlies the extraordinary mechanical properties of spider dragline silk.</title>
        <authorList>
            <person name="Kono N."/>
            <person name="Nakamura H."/>
            <person name="Mori M."/>
            <person name="Yoshida Y."/>
            <person name="Ohtoshi R."/>
            <person name="Malay A.D."/>
            <person name="Moran D.A.P."/>
            <person name="Tomita M."/>
            <person name="Numata K."/>
            <person name="Arakawa K."/>
        </authorList>
    </citation>
    <scope>NUCLEOTIDE SEQUENCE</scope>
</reference>
<gene>
    <name evidence="1" type="ORF">NPIL_263601</name>
</gene>
<proteinExistence type="predicted"/>
<evidence type="ECO:0000313" key="2">
    <source>
        <dbReference type="Proteomes" id="UP000887013"/>
    </source>
</evidence>
<evidence type="ECO:0000313" key="1">
    <source>
        <dbReference type="EMBL" id="GFS41564.1"/>
    </source>
</evidence>
<accession>A0A8X6MCS1</accession>
<sequence>METCPYSFLGRPLLPVLKILGLPGECGKNASIWIRHSYPKHRFLLGNPMTLPLDL</sequence>
<comment type="caution">
    <text evidence="1">The sequence shown here is derived from an EMBL/GenBank/DDBJ whole genome shotgun (WGS) entry which is preliminary data.</text>
</comment>
<feature type="non-terminal residue" evidence="1">
    <location>
        <position position="55"/>
    </location>
</feature>
<protein>
    <submittedName>
        <fullName evidence="1">Uncharacterized protein</fullName>
    </submittedName>
</protein>